<dbReference type="InterPro" id="IPR011991">
    <property type="entry name" value="ArsR-like_HTH"/>
</dbReference>
<dbReference type="Proteomes" id="UP000184291">
    <property type="component" value="Unassembled WGS sequence"/>
</dbReference>
<organism evidence="3 4">
    <name type="scientific">Actinomyces glycerinitolerans</name>
    <dbReference type="NCBI Taxonomy" id="1892869"/>
    <lineage>
        <taxon>Bacteria</taxon>
        <taxon>Bacillati</taxon>
        <taxon>Actinomycetota</taxon>
        <taxon>Actinomycetes</taxon>
        <taxon>Actinomycetales</taxon>
        <taxon>Actinomycetaceae</taxon>
        <taxon>Actinomyces</taxon>
    </lineage>
</organism>
<dbReference type="OrthoDB" id="9805115at2"/>
<dbReference type="InterPro" id="IPR038475">
    <property type="entry name" value="RecG_C_sf"/>
</dbReference>
<evidence type="ECO:0000313" key="4">
    <source>
        <dbReference type="Proteomes" id="UP000184291"/>
    </source>
</evidence>
<sequence>MLPAEVDQALNLTPDETVARLLALPEDQWFERKSGTIRPLDFAVPLVAMANAEGGVVVAGLHDGRVVPVDDRAANALRQVPADFTTPCVRVEVTEVLSSEGRILVFHVPPGEHVHETKRGYCYQRIGDESRRLTYAQRQELEWDRGAASFDGTPVRDVTVADLDGAQLSEYQRTLGSSSPELALRARDLLTRDGAVSVAGYLLFASRPQMLFPNAHVRVLKYQQNERGAGRTLNLEDDADIRCEGAIPEQIARATAAIEALAPRRRALTDSGRFEGVSTIPKDVWLEGLVNAVVHRSYSIGGDHVRVEIFPNRIEVTSPGRFPGLVNPADPASISRNARNPRIARVCADLGVTQELGEGIRRMFAEMRRAGLSDPKYVQGQEAVRLTLMATMAPSDRVAREIGPNTMRILDALRLAQRPLSTGQLVELVGMARPTVLRHLNALRDAELVVWEGESRRDPRATWRAV</sequence>
<evidence type="ECO:0000259" key="1">
    <source>
        <dbReference type="Pfam" id="PF01022"/>
    </source>
</evidence>
<dbReference type="AlphaFoldDB" id="A0A1M4RZU9"/>
<feature type="domain" description="Schlafen AlbA-2" evidence="2">
    <location>
        <begin position="26"/>
        <end position="133"/>
    </location>
</feature>
<dbReference type="STRING" id="1892869.ACGLYG10_1694"/>
<dbReference type="PANTHER" id="PTHR30595">
    <property type="entry name" value="GLPR-RELATED TRANSCRIPTIONAL REPRESSOR"/>
    <property type="match status" value="1"/>
</dbReference>
<dbReference type="RefSeq" id="WP_073330367.1">
    <property type="nucleotide sequence ID" value="NZ_FQTT01000010.1"/>
</dbReference>
<keyword evidence="4" id="KW-1185">Reference proteome</keyword>
<gene>
    <name evidence="3" type="ORF">ACGLYG10_1694</name>
</gene>
<dbReference type="PANTHER" id="PTHR30595:SF6">
    <property type="entry name" value="SCHLAFEN ALBA-2 DOMAIN-CONTAINING PROTEIN"/>
    <property type="match status" value="1"/>
</dbReference>
<dbReference type="InterPro" id="IPR038461">
    <property type="entry name" value="Schlafen_AlbA_2_dom_sf"/>
</dbReference>
<dbReference type="InterPro" id="IPR007421">
    <property type="entry name" value="Schlafen_AlbA_2_dom"/>
</dbReference>
<evidence type="ECO:0000313" key="3">
    <source>
        <dbReference type="EMBL" id="SHE25478.1"/>
    </source>
</evidence>
<dbReference type="Pfam" id="PF01022">
    <property type="entry name" value="HTH_5"/>
    <property type="match status" value="1"/>
</dbReference>
<name>A0A1M4RZU9_9ACTO</name>
<dbReference type="Gene3D" id="3.30.950.30">
    <property type="entry name" value="Schlafen, AAA domain"/>
    <property type="match status" value="1"/>
</dbReference>
<dbReference type="CDD" id="cd00090">
    <property type="entry name" value="HTH_ARSR"/>
    <property type="match status" value="1"/>
</dbReference>
<dbReference type="Pfam" id="PF13749">
    <property type="entry name" value="HATPase_c_4"/>
    <property type="match status" value="1"/>
</dbReference>
<dbReference type="InterPro" id="IPR036388">
    <property type="entry name" value="WH-like_DNA-bd_sf"/>
</dbReference>
<accession>A0A1M4RZU9</accession>
<dbReference type="InterPro" id="IPR036390">
    <property type="entry name" value="WH_DNA-bd_sf"/>
</dbReference>
<dbReference type="Gene3D" id="1.10.10.10">
    <property type="entry name" value="Winged helix-like DNA-binding domain superfamily/Winged helix DNA-binding domain"/>
    <property type="match status" value="1"/>
</dbReference>
<dbReference type="InterPro" id="IPR001845">
    <property type="entry name" value="HTH_ArsR_DNA-bd_dom"/>
</dbReference>
<dbReference type="Pfam" id="PF04326">
    <property type="entry name" value="SLFN_AlbA_2"/>
    <property type="match status" value="1"/>
</dbReference>
<proteinExistence type="predicted"/>
<feature type="domain" description="HTH arsR-type" evidence="1">
    <location>
        <begin position="408"/>
        <end position="449"/>
    </location>
</feature>
<dbReference type="EMBL" id="FQTT01000010">
    <property type="protein sequence ID" value="SHE25478.1"/>
    <property type="molecule type" value="Genomic_DNA"/>
</dbReference>
<dbReference type="SUPFAM" id="SSF46785">
    <property type="entry name" value="Winged helix' DNA-binding domain"/>
    <property type="match status" value="1"/>
</dbReference>
<reference evidence="4" key="1">
    <citation type="submission" date="2016-09" db="EMBL/GenBank/DDBJ databases">
        <authorList>
            <person name="Strepis N."/>
        </authorList>
    </citation>
    <scope>NUCLEOTIDE SEQUENCE [LARGE SCALE GENOMIC DNA]</scope>
</reference>
<dbReference type="GO" id="GO:0003700">
    <property type="term" value="F:DNA-binding transcription factor activity"/>
    <property type="evidence" value="ECO:0007669"/>
    <property type="project" value="InterPro"/>
</dbReference>
<evidence type="ECO:0000259" key="2">
    <source>
        <dbReference type="Pfam" id="PF04326"/>
    </source>
</evidence>
<protein>
    <submittedName>
        <fullName evidence="3">Uncharacterized protein</fullName>
    </submittedName>
</protein>
<dbReference type="Gene3D" id="3.30.565.60">
    <property type="match status" value="1"/>
</dbReference>